<evidence type="ECO:0000256" key="1">
    <source>
        <dbReference type="ARBA" id="ARBA00001938"/>
    </source>
</evidence>
<dbReference type="Pfam" id="PF01597">
    <property type="entry name" value="GCV_H"/>
    <property type="match status" value="1"/>
</dbReference>
<comment type="cofactor">
    <cofactor evidence="1">
        <name>(R)-lipoate</name>
        <dbReference type="ChEBI" id="CHEBI:83088"/>
    </cofactor>
</comment>
<dbReference type="Gene3D" id="2.40.50.100">
    <property type="match status" value="1"/>
</dbReference>
<keyword evidence="6" id="KW-1185">Reference proteome</keyword>
<proteinExistence type="inferred from homology"/>
<dbReference type="PROSITE" id="PS00189">
    <property type="entry name" value="LIPOYL"/>
    <property type="match status" value="1"/>
</dbReference>
<feature type="domain" description="Lipoyl-binding" evidence="4">
    <location>
        <begin position="30"/>
        <end position="112"/>
    </location>
</feature>
<protein>
    <submittedName>
        <fullName evidence="5">Glycine cleavage H-protein</fullName>
    </submittedName>
</protein>
<dbReference type="PROSITE" id="PS50968">
    <property type="entry name" value="BIOTINYL_LIPOYL"/>
    <property type="match status" value="1"/>
</dbReference>
<dbReference type="OrthoDB" id="9796712at2"/>
<name>B3QSW8_CHLT3</name>
<reference evidence="5 6" key="1">
    <citation type="submission" date="2008-06" db="EMBL/GenBank/DDBJ databases">
        <title>Complete sequence of Chloroherpeton thalassium ATCC 35110.</title>
        <authorList>
            <consortium name="US DOE Joint Genome Institute"/>
            <person name="Lucas S."/>
            <person name="Copeland A."/>
            <person name="Lapidus A."/>
            <person name="Glavina del Rio T."/>
            <person name="Dalin E."/>
            <person name="Tice H."/>
            <person name="Bruce D."/>
            <person name="Goodwin L."/>
            <person name="Pitluck S."/>
            <person name="Schmutz J."/>
            <person name="Larimer F."/>
            <person name="Land M."/>
            <person name="Hauser L."/>
            <person name="Kyrpides N."/>
            <person name="Mikhailova N."/>
            <person name="Liu Z."/>
            <person name="Li T."/>
            <person name="Zhao F."/>
            <person name="Overmann J."/>
            <person name="Bryant D.A."/>
            <person name="Richardson P."/>
        </authorList>
    </citation>
    <scope>NUCLEOTIDE SEQUENCE [LARGE SCALE GENOMIC DNA]</scope>
    <source>
        <strain evidence="6">ATCC 35110 / GB-78</strain>
    </source>
</reference>
<dbReference type="PANTHER" id="PTHR11715:SF3">
    <property type="entry name" value="GLYCINE CLEAVAGE SYSTEM H PROTEIN-RELATED"/>
    <property type="match status" value="1"/>
</dbReference>
<dbReference type="SUPFAM" id="SSF51230">
    <property type="entry name" value="Single hybrid motif"/>
    <property type="match status" value="1"/>
</dbReference>
<dbReference type="InterPro" id="IPR011053">
    <property type="entry name" value="Single_hybrid_motif"/>
</dbReference>
<dbReference type="InterPro" id="IPR003016">
    <property type="entry name" value="2-oxoA_DH_lipoyl-BS"/>
</dbReference>
<organism evidence="5 6">
    <name type="scientific">Chloroherpeton thalassium (strain ATCC 35110 / GB-78)</name>
    <dbReference type="NCBI Taxonomy" id="517418"/>
    <lineage>
        <taxon>Bacteria</taxon>
        <taxon>Pseudomonadati</taxon>
        <taxon>Chlorobiota</taxon>
        <taxon>Chlorobiia</taxon>
        <taxon>Chlorobiales</taxon>
        <taxon>Chloroherpetonaceae</taxon>
        <taxon>Chloroherpeton</taxon>
    </lineage>
</organism>
<accession>B3QSW8</accession>
<dbReference type="InterPro" id="IPR002930">
    <property type="entry name" value="GCV_H"/>
</dbReference>
<evidence type="ECO:0000313" key="5">
    <source>
        <dbReference type="EMBL" id="ACF12611.1"/>
    </source>
</evidence>
<dbReference type="Proteomes" id="UP000001208">
    <property type="component" value="Chromosome"/>
</dbReference>
<dbReference type="KEGG" id="cts:Ctha_0140"/>
<dbReference type="GO" id="GO:0005960">
    <property type="term" value="C:glycine cleavage complex"/>
    <property type="evidence" value="ECO:0007669"/>
    <property type="project" value="InterPro"/>
</dbReference>
<dbReference type="STRING" id="517418.Ctha_0140"/>
<gene>
    <name evidence="5" type="ordered locus">Ctha_0140</name>
</gene>
<dbReference type="GO" id="GO:0009249">
    <property type="term" value="P:protein lipoylation"/>
    <property type="evidence" value="ECO:0007669"/>
    <property type="project" value="TreeGrafter"/>
</dbReference>
<evidence type="ECO:0000313" key="6">
    <source>
        <dbReference type="Proteomes" id="UP000001208"/>
    </source>
</evidence>
<dbReference type="AlphaFoldDB" id="B3QSW8"/>
<dbReference type="GO" id="GO:0019464">
    <property type="term" value="P:glycine decarboxylation via glycine cleavage system"/>
    <property type="evidence" value="ECO:0007669"/>
    <property type="project" value="InterPro"/>
</dbReference>
<dbReference type="eggNOG" id="COG0509">
    <property type="taxonomic scope" value="Bacteria"/>
</dbReference>
<dbReference type="EMBL" id="CP001100">
    <property type="protein sequence ID" value="ACF12611.1"/>
    <property type="molecule type" value="Genomic_DNA"/>
</dbReference>
<sequence length="153" mass="16621">MPEINNCMLPEDLLYHVGNNVWIKVNDDGTIDLGMTDIAQSMAGSIIHCKPKKVGKTVEKGKSVATVESGKWVGPVKTPCSGEIIATNPAIDSDATILNKSPYKQGWIVRLKPTDFEADKSELQSGADAADGFKAYMKEKDFNECIHCEGFDG</sequence>
<evidence type="ECO:0000259" key="4">
    <source>
        <dbReference type="PROSITE" id="PS50968"/>
    </source>
</evidence>
<evidence type="ECO:0000256" key="3">
    <source>
        <dbReference type="ARBA" id="ARBA00022823"/>
    </source>
</evidence>
<dbReference type="GO" id="GO:0005829">
    <property type="term" value="C:cytosol"/>
    <property type="evidence" value="ECO:0007669"/>
    <property type="project" value="TreeGrafter"/>
</dbReference>
<dbReference type="CDD" id="cd06848">
    <property type="entry name" value="GCS_H"/>
    <property type="match status" value="1"/>
</dbReference>
<comment type="similarity">
    <text evidence="2">Belongs to the GcvH family.</text>
</comment>
<dbReference type="InterPro" id="IPR033753">
    <property type="entry name" value="GCV_H/Fam206"/>
</dbReference>
<dbReference type="PANTHER" id="PTHR11715">
    <property type="entry name" value="GLYCINE CLEAVAGE SYSTEM H PROTEIN"/>
    <property type="match status" value="1"/>
</dbReference>
<dbReference type="HOGENOM" id="CLU_097408_2_2_10"/>
<dbReference type="InterPro" id="IPR000089">
    <property type="entry name" value="Biotin_lipoyl"/>
</dbReference>
<keyword evidence="3" id="KW-0450">Lipoyl</keyword>
<dbReference type="RefSeq" id="WP_012498695.1">
    <property type="nucleotide sequence ID" value="NC_011026.1"/>
</dbReference>
<evidence type="ECO:0000256" key="2">
    <source>
        <dbReference type="ARBA" id="ARBA00009249"/>
    </source>
</evidence>